<name>A0ABS0AFI4_9GAMM</name>
<dbReference type="Proteomes" id="UP000644441">
    <property type="component" value="Unassembled WGS sequence"/>
</dbReference>
<keyword evidence="3" id="KW-1185">Reference proteome</keyword>
<comment type="caution">
    <text evidence="2">The sequence shown here is derived from an EMBL/GenBank/DDBJ whole genome shotgun (WGS) entry which is preliminary data.</text>
</comment>
<evidence type="ECO:0000313" key="2">
    <source>
        <dbReference type="EMBL" id="MBF5052887.1"/>
    </source>
</evidence>
<evidence type="ECO:0000256" key="1">
    <source>
        <dbReference type="SAM" id="SignalP"/>
    </source>
</evidence>
<gene>
    <name evidence="2" type="ORF">ISO4_01489</name>
</gene>
<proteinExistence type="predicted"/>
<organism evidence="2 3">
    <name type="scientific">Alloalcanivorax venustensis ISO4</name>
    <dbReference type="NCBI Taxonomy" id="1177184"/>
    <lineage>
        <taxon>Bacteria</taxon>
        <taxon>Pseudomonadati</taxon>
        <taxon>Pseudomonadota</taxon>
        <taxon>Gammaproteobacteria</taxon>
        <taxon>Oceanospirillales</taxon>
        <taxon>Alcanivoracaceae</taxon>
        <taxon>Alloalcanivorax</taxon>
    </lineage>
</organism>
<keyword evidence="1" id="KW-0732">Signal</keyword>
<dbReference type="RefSeq" id="WP_194855752.1">
    <property type="nucleotide sequence ID" value="NZ_ARXR01000009.1"/>
</dbReference>
<feature type="chain" id="PRO_5047367078" description="YtkA-like domain-containing protein" evidence="1">
    <location>
        <begin position="25"/>
        <end position="151"/>
    </location>
</feature>
<evidence type="ECO:0008006" key="4">
    <source>
        <dbReference type="Google" id="ProtNLM"/>
    </source>
</evidence>
<dbReference type="EMBL" id="ARXR01000009">
    <property type="protein sequence ID" value="MBF5052887.1"/>
    <property type="molecule type" value="Genomic_DNA"/>
</dbReference>
<evidence type="ECO:0000313" key="3">
    <source>
        <dbReference type="Proteomes" id="UP000644441"/>
    </source>
</evidence>
<sequence length="151" mass="16091">MITARRLPLLALLFAILWSPSVLAAGGDDAAGAVPAQVLSEQGRYRVEVRQVPEPLPEGEHFSLGLRVVSMDNPDTPLDASAVSVEAGMRHGREDGFAHGMQSEPQVSARDGLILVEGLYFHMGGAWTLQLAIDGDDGEDRAWLTLPCCGG</sequence>
<feature type="signal peptide" evidence="1">
    <location>
        <begin position="1"/>
        <end position="24"/>
    </location>
</feature>
<reference evidence="2 3" key="1">
    <citation type="submission" date="2012-09" db="EMBL/GenBank/DDBJ databases">
        <title>Genome Sequence of alkane-degrading Bacterium Alcanivorax venustensis ISO4.</title>
        <authorList>
            <person name="Lai Q."/>
            <person name="Shao Z."/>
        </authorList>
    </citation>
    <scope>NUCLEOTIDE SEQUENCE [LARGE SCALE GENOMIC DNA]</scope>
    <source>
        <strain evidence="2 3">ISO4</strain>
    </source>
</reference>
<protein>
    <recommendedName>
        <fullName evidence="4">YtkA-like domain-containing protein</fullName>
    </recommendedName>
</protein>
<accession>A0ABS0AFI4</accession>